<dbReference type="EMBL" id="CAKOFQ010006776">
    <property type="protein sequence ID" value="CAH1970664.1"/>
    <property type="molecule type" value="Genomic_DNA"/>
</dbReference>
<evidence type="ECO:0000313" key="1">
    <source>
        <dbReference type="EMBL" id="CAH1970664.1"/>
    </source>
</evidence>
<reference evidence="1" key="1">
    <citation type="submission" date="2022-03" db="EMBL/GenBank/DDBJ databases">
        <authorList>
            <person name="Sayadi A."/>
        </authorList>
    </citation>
    <scope>NUCLEOTIDE SEQUENCE</scope>
</reference>
<dbReference type="Proteomes" id="UP001152888">
    <property type="component" value="Unassembled WGS sequence"/>
</dbReference>
<name>A0A9P0P9C4_ACAOB</name>
<sequence>MAASTASIDEFLSGPLVKWEVFVRNFAQDREIGMATGHISEKRQLRHLRIHSRNVLVLLHFWEFLEELF</sequence>
<keyword evidence="2" id="KW-1185">Reference proteome</keyword>
<accession>A0A9P0P9C4</accession>
<dbReference type="AlphaFoldDB" id="A0A9P0P9C4"/>
<evidence type="ECO:0000313" key="2">
    <source>
        <dbReference type="Proteomes" id="UP001152888"/>
    </source>
</evidence>
<organism evidence="1 2">
    <name type="scientific">Acanthoscelides obtectus</name>
    <name type="common">Bean weevil</name>
    <name type="synonym">Bruchus obtectus</name>
    <dbReference type="NCBI Taxonomy" id="200917"/>
    <lineage>
        <taxon>Eukaryota</taxon>
        <taxon>Metazoa</taxon>
        <taxon>Ecdysozoa</taxon>
        <taxon>Arthropoda</taxon>
        <taxon>Hexapoda</taxon>
        <taxon>Insecta</taxon>
        <taxon>Pterygota</taxon>
        <taxon>Neoptera</taxon>
        <taxon>Endopterygota</taxon>
        <taxon>Coleoptera</taxon>
        <taxon>Polyphaga</taxon>
        <taxon>Cucujiformia</taxon>
        <taxon>Chrysomeloidea</taxon>
        <taxon>Chrysomelidae</taxon>
        <taxon>Bruchinae</taxon>
        <taxon>Bruchini</taxon>
        <taxon>Acanthoscelides</taxon>
    </lineage>
</organism>
<dbReference type="OrthoDB" id="10254988at2759"/>
<gene>
    <name evidence="1" type="ORF">ACAOBT_LOCUS9041</name>
</gene>
<protein>
    <submittedName>
        <fullName evidence="1">Uncharacterized protein</fullName>
    </submittedName>
</protein>
<comment type="caution">
    <text evidence="1">The sequence shown here is derived from an EMBL/GenBank/DDBJ whole genome shotgun (WGS) entry which is preliminary data.</text>
</comment>
<proteinExistence type="predicted"/>